<sequence length="102" mass="11454">METQPQKGFMHWAFEIDANFTHLKSSCITSANHEHLELCVNVKMSNHGSLWQAYKALSITVPLPNHIAQLRVNFRNRPSAIVSLLLLHCSTVGQNKHSGAHL</sequence>
<protein>
    <submittedName>
        <fullName evidence="1">Uncharacterized protein</fullName>
    </submittedName>
</protein>
<evidence type="ECO:0000313" key="2">
    <source>
        <dbReference type="Proteomes" id="UP000694892"/>
    </source>
</evidence>
<name>A0A974DXJ5_XENLA</name>
<gene>
    <name evidence="1" type="ORF">XELAEV_18005574mg</name>
</gene>
<evidence type="ECO:0000313" key="1">
    <source>
        <dbReference type="EMBL" id="OCT99793.1"/>
    </source>
</evidence>
<proteinExistence type="predicted"/>
<dbReference type="EMBL" id="CM004466">
    <property type="protein sequence ID" value="OCT99793.1"/>
    <property type="molecule type" value="Genomic_DNA"/>
</dbReference>
<reference evidence="2" key="1">
    <citation type="journal article" date="2016" name="Nature">
        <title>Genome evolution in the allotetraploid frog Xenopus laevis.</title>
        <authorList>
            <person name="Session A.M."/>
            <person name="Uno Y."/>
            <person name="Kwon T."/>
            <person name="Chapman J.A."/>
            <person name="Toyoda A."/>
            <person name="Takahashi S."/>
            <person name="Fukui A."/>
            <person name="Hikosaka A."/>
            <person name="Suzuki A."/>
            <person name="Kondo M."/>
            <person name="van Heeringen S.J."/>
            <person name="Quigley I."/>
            <person name="Heinz S."/>
            <person name="Ogino H."/>
            <person name="Ochi H."/>
            <person name="Hellsten U."/>
            <person name="Lyons J.B."/>
            <person name="Simakov O."/>
            <person name="Putnam N."/>
            <person name="Stites J."/>
            <person name="Kuroki Y."/>
            <person name="Tanaka T."/>
            <person name="Michiue T."/>
            <person name="Watanabe M."/>
            <person name="Bogdanovic O."/>
            <person name="Lister R."/>
            <person name="Georgiou G."/>
            <person name="Paranjpe S.S."/>
            <person name="van Kruijsbergen I."/>
            <person name="Shu S."/>
            <person name="Carlson J."/>
            <person name="Kinoshita T."/>
            <person name="Ohta Y."/>
            <person name="Mawaribuchi S."/>
            <person name="Jenkins J."/>
            <person name="Grimwood J."/>
            <person name="Schmutz J."/>
            <person name="Mitros T."/>
            <person name="Mozaffari S.V."/>
            <person name="Suzuki Y."/>
            <person name="Haramoto Y."/>
            <person name="Yamamoto T.S."/>
            <person name="Takagi C."/>
            <person name="Heald R."/>
            <person name="Miller K."/>
            <person name="Haudenschild C."/>
            <person name="Kitzman J."/>
            <person name="Nakayama T."/>
            <person name="Izutsu Y."/>
            <person name="Robert J."/>
            <person name="Fortriede J."/>
            <person name="Burns K."/>
            <person name="Lotay V."/>
            <person name="Karimi K."/>
            <person name="Yasuoka Y."/>
            <person name="Dichmann D.S."/>
            <person name="Flajnik M.F."/>
            <person name="Houston D.W."/>
            <person name="Shendure J."/>
            <person name="DuPasquier L."/>
            <person name="Vize P.D."/>
            <person name="Zorn A.M."/>
            <person name="Ito M."/>
            <person name="Marcotte E.M."/>
            <person name="Wallingford J.B."/>
            <person name="Ito Y."/>
            <person name="Asashima M."/>
            <person name="Ueno N."/>
            <person name="Matsuda Y."/>
            <person name="Veenstra G.J."/>
            <person name="Fujiyama A."/>
            <person name="Harland R.M."/>
            <person name="Taira M."/>
            <person name="Rokhsar D.S."/>
        </authorList>
    </citation>
    <scope>NUCLEOTIDE SEQUENCE [LARGE SCALE GENOMIC DNA]</scope>
    <source>
        <strain evidence="2">J</strain>
    </source>
</reference>
<dbReference type="Proteomes" id="UP000694892">
    <property type="component" value="Chromosome 1L"/>
</dbReference>
<organism evidence="1 2">
    <name type="scientific">Xenopus laevis</name>
    <name type="common">African clawed frog</name>
    <dbReference type="NCBI Taxonomy" id="8355"/>
    <lineage>
        <taxon>Eukaryota</taxon>
        <taxon>Metazoa</taxon>
        <taxon>Chordata</taxon>
        <taxon>Craniata</taxon>
        <taxon>Vertebrata</taxon>
        <taxon>Euteleostomi</taxon>
        <taxon>Amphibia</taxon>
        <taxon>Batrachia</taxon>
        <taxon>Anura</taxon>
        <taxon>Pipoidea</taxon>
        <taxon>Pipidae</taxon>
        <taxon>Xenopodinae</taxon>
        <taxon>Xenopus</taxon>
        <taxon>Xenopus</taxon>
    </lineage>
</organism>
<dbReference type="AlphaFoldDB" id="A0A974DXJ5"/>
<accession>A0A974DXJ5</accession>